<accession>A0A7J6F6S8</accession>
<feature type="domain" description="Reverse transcriptase zinc-binding" evidence="2">
    <location>
        <begin position="6"/>
        <end position="73"/>
    </location>
</feature>
<keyword evidence="1" id="KW-0732">Signal</keyword>
<evidence type="ECO:0000259" key="2">
    <source>
        <dbReference type="Pfam" id="PF13966"/>
    </source>
</evidence>
<dbReference type="AlphaFoldDB" id="A0A7J6F6S8"/>
<dbReference type="Proteomes" id="UP000583929">
    <property type="component" value="Unassembled WGS sequence"/>
</dbReference>
<reference evidence="3 4" key="1">
    <citation type="journal article" date="2020" name="bioRxiv">
        <title>Sequence and annotation of 42 cannabis genomes reveals extensive copy number variation in cannabinoid synthesis and pathogen resistance genes.</title>
        <authorList>
            <person name="Mckernan K.J."/>
            <person name="Helbert Y."/>
            <person name="Kane L.T."/>
            <person name="Ebling H."/>
            <person name="Zhang L."/>
            <person name="Liu B."/>
            <person name="Eaton Z."/>
            <person name="Mclaughlin S."/>
            <person name="Kingan S."/>
            <person name="Baybayan P."/>
            <person name="Concepcion G."/>
            <person name="Jordan M."/>
            <person name="Riva A."/>
            <person name="Barbazuk W."/>
            <person name="Harkins T."/>
        </authorList>
    </citation>
    <scope>NUCLEOTIDE SEQUENCE [LARGE SCALE GENOMIC DNA]</scope>
    <source>
        <strain evidence="4">cv. Jamaican Lion 4</strain>
        <tissue evidence="3">Leaf</tissue>
    </source>
</reference>
<dbReference type="Pfam" id="PF13966">
    <property type="entry name" value="zf-RVT"/>
    <property type="match status" value="1"/>
</dbReference>
<organism evidence="3 4">
    <name type="scientific">Cannabis sativa</name>
    <name type="common">Hemp</name>
    <name type="synonym">Marijuana</name>
    <dbReference type="NCBI Taxonomy" id="3483"/>
    <lineage>
        <taxon>Eukaryota</taxon>
        <taxon>Viridiplantae</taxon>
        <taxon>Streptophyta</taxon>
        <taxon>Embryophyta</taxon>
        <taxon>Tracheophyta</taxon>
        <taxon>Spermatophyta</taxon>
        <taxon>Magnoliopsida</taxon>
        <taxon>eudicotyledons</taxon>
        <taxon>Gunneridae</taxon>
        <taxon>Pentapetalae</taxon>
        <taxon>rosids</taxon>
        <taxon>fabids</taxon>
        <taxon>Rosales</taxon>
        <taxon>Cannabaceae</taxon>
        <taxon>Cannabis</taxon>
    </lineage>
</organism>
<evidence type="ECO:0000256" key="1">
    <source>
        <dbReference type="SAM" id="SignalP"/>
    </source>
</evidence>
<keyword evidence="4" id="KW-1185">Reference proteome</keyword>
<comment type="caution">
    <text evidence="3">The sequence shown here is derived from an EMBL/GenBank/DDBJ whole genome shotgun (WGS) entry which is preliminary data.</text>
</comment>
<dbReference type="InterPro" id="IPR026960">
    <property type="entry name" value="RVT-Znf"/>
</dbReference>
<name>A0A7J6F6S8_CANSA</name>
<proteinExistence type="predicted"/>
<evidence type="ECO:0000313" key="3">
    <source>
        <dbReference type="EMBL" id="KAF4366413.1"/>
    </source>
</evidence>
<evidence type="ECO:0000313" key="4">
    <source>
        <dbReference type="Proteomes" id="UP000583929"/>
    </source>
</evidence>
<protein>
    <recommendedName>
        <fullName evidence="2">Reverse transcriptase zinc-binding domain-containing protein</fullName>
    </recommendedName>
</protein>
<dbReference type="EMBL" id="JAATIQ010000258">
    <property type="protein sequence ID" value="KAF4366413.1"/>
    <property type="molecule type" value="Genomic_DNA"/>
</dbReference>
<feature type="signal peptide" evidence="1">
    <location>
        <begin position="1"/>
        <end position="22"/>
    </location>
</feature>
<feature type="chain" id="PRO_5029459186" description="Reverse transcriptase zinc-binding domain-containing protein" evidence="1">
    <location>
        <begin position="23"/>
        <end position="377"/>
    </location>
</feature>
<gene>
    <name evidence="3" type="ORF">G4B88_013062</name>
</gene>
<sequence>MDRIHPWWKMWWKLTLPPLMKLFGWKLCQNWLSAKTNLHHTGMSIDPTCSICAKYVESLSHALWTCDKVKTVWKLMPCYKLIKDSRGNSMMDLLVEFQQKLAKEEFEDVIKVLWAIWENRNRQWNHFPYMSGPRLLDWVFSSYPNSDCRENQNNQTSAPAAHHDRWLAPLRVFFVYTVMLLSILNFLQMLCHVRWVALQPRPLRQHPTPITVPYHPFILVLPPVWWHTIFSSQKITVLVHKRYIPPRCQPEPPPFTVVSIHQVQKRLEIMGRARILIGLQKWAFGVIQSQLHSHVCVTPWKRHGFLNVLLKLKLFVRYYSRHRRDHVVNVNYSQHFDSQLITPFFELQIPNSRPSEGEHSDWDFGRFITFSITNDFV</sequence>